<reference evidence="6 7" key="1">
    <citation type="submission" date="2019-07" db="EMBL/GenBank/DDBJ databases">
        <title>Whole genome shotgun sequence of Oceanobacillus sojae NBRC 105379.</title>
        <authorList>
            <person name="Hosoyama A."/>
            <person name="Uohara A."/>
            <person name="Ohji S."/>
            <person name="Ichikawa N."/>
        </authorList>
    </citation>
    <scope>NUCLEOTIDE SEQUENCE [LARGE SCALE GENOMIC DNA]</scope>
    <source>
        <strain evidence="6 7">NBRC 105379</strain>
    </source>
</reference>
<comment type="cofactor">
    <cofactor evidence="5">
        <name>pyridoxal 5'-phosphate</name>
        <dbReference type="ChEBI" id="CHEBI:597326"/>
    </cofactor>
    <text evidence="5">Binds 1 pyridoxal phosphate per subunit.</text>
</comment>
<keyword evidence="5" id="KW-0055">Arginine biosynthesis</keyword>
<comment type="catalytic activity">
    <reaction evidence="5">
        <text>N(2)-acetyl-L-ornithine + 2-oxoglutarate = N-acetyl-L-glutamate 5-semialdehyde + L-glutamate</text>
        <dbReference type="Rhea" id="RHEA:18049"/>
        <dbReference type="ChEBI" id="CHEBI:16810"/>
        <dbReference type="ChEBI" id="CHEBI:29123"/>
        <dbReference type="ChEBI" id="CHEBI:29985"/>
        <dbReference type="ChEBI" id="CHEBI:57805"/>
        <dbReference type="EC" id="2.6.1.11"/>
    </reaction>
</comment>
<dbReference type="InterPro" id="IPR050103">
    <property type="entry name" value="Class-III_PLP-dep_AT"/>
</dbReference>
<dbReference type="PIRSF" id="PIRSF000521">
    <property type="entry name" value="Transaminase_4ab_Lys_Orn"/>
    <property type="match status" value="1"/>
</dbReference>
<feature type="binding site" evidence="5">
    <location>
        <position position="277"/>
    </location>
    <ligand>
        <name>pyridoxal 5'-phosphate</name>
        <dbReference type="ChEBI" id="CHEBI:597326"/>
    </ligand>
</feature>
<evidence type="ECO:0000256" key="4">
    <source>
        <dbReference type="ARBA" id="ARBA00022898"/>
    </source>
</evidence>
<dbReference type="FunFam" id="3.40.640.10:FF:000004">
    <property type="entry name" value="Acetylornithine aminotransferase"/>
    <property type="match status" value="1"/>
</dbReference>
<comment type="similarity">
    <text evidence="5">Belongs to the class-III pyridoxal-phosphate-dependent aminotransferase family. ArgD subfamily.</text>
</comment>
<feature type="binding site" evidence="5">
    <location>
        <position position="276"/>
    </location>
    <ligand>
        <name>N(2)-acetyl-L-ornithine</name>
        <dbReference type="ChEBI" id="CHEBI:57805"/>
    </ligand>
</feature>
<dbReference type="GO" id="GO:0005737">
    <property type="term" value="C:cytoplasm"/>
    <property type="evidence" value="ECO:0007669"/>
    <property type="project" value="UniProtKB-SubCell"/>
</dbReference>
<dbReference type="PANTHER" id="PTHR11986:SF79">
    <property type="entry name" value="ACETYLORNITHINE AMINOTRANSFERASE, MITOCHONDRIAL"/>
    <property type="match status" value="1"/>
</dbReference>
<dbReference type="Gene3D" id="3.40.640.10">
    <property type="entry name" value="Type I PLP-dependent aspartate aminotransferase-like (Major domain)"/>
    <property type="match status" value="1"/>
</dbReference>
<dbReference type="CDD" id="cd00610">
    <property type="entry name" value="OAT_like"/>
    <property type="match status" value="1"/>
</dbReference>
<dbReference type="InterPro" id="IPR049704">
    <property type="entry name" value="Aminotrans_3_PPA_site"/>
</dbReference>
<dbReference type="GO" id="GO:0003992">
    <property type="term" value="F:N2-acetyl-L-ornithine:2-oxoglutarate 5-aminotransferase activity"/>
    <property type="evidence" value="ECO:0007669"/>
    <property type="project" value="UniProtKB-UniRule"/>
</dbReference>
<dbReference type="NCBIfam" id="TIGR00707">
    <property type="entry name" value="argD"/>
    <property type="match status" value="1"/>
</dbReference>
<dbReference type="NCBIfam" id="NF002325">
    <property type="entry name" value="PRK01278.1"/>
    <property type="match status" value="1"/>
</dbReference>
<dbReference type="EMBL" id="BJYM01000002">
    <property type="protein sequence ID" value="GEN85729.1"/>
    <property type="molecule type" value="Genomic_DNA"/>
</dbReference>
<proteinExistence type="inferred from homology"/>
<dbReference type="Gene3D" id="3.90.1150.10">
    <property type="entry name" value="Aspartate Aminotransferase, domain 1"/>
    <property type="match status" value="1"/>
</dbReference>
<keyword evidence="5" id="KW-0963">Cytoplasm</keyword>
<feature type="binding site" evidence="5">
    <location>
        <position position="134"/>
    </location>
    <ligand>
        <name>pyridoxal 5'-phosphate</name>
        <dbReference type="ChEBI" id="CHEBI:597326"/>
    </ligand>
</feature>
<evidence type="ECO:0000256" key="2">
    <source>
        <dbReference type="ARBA" id="ARBA00022605"/>
    </source>
</evidence>
<dbReference type="InterPro" id="IPR015422">
    <property type="entry name" value="PyrdxlP-dep_Trfase_small"/>
</dbReference>
<dbReference type="Proteomes" id="UP000321558">
    <property type="component" value="Unassembled WGS sequence"/>
</dbReference>
<dbReference type="Pfam" id="PF00202">
    <property type="entry name" value="Aminotran_3"/>
    <property type="match status" value="1"/>
</dbReference>
<evidence type="ECO:0000256" key="1">
    <source>
        <dbReference type="ARBA" id="ARBA00022576"/>
    </source>
</evidence>
<comment type="miscellaneous">
    <text evidence="5">May also have succinyldiaminopimelate aminotransferase activity, thus carrying out the corresponding step in lysine biosynthesis.</text>
</comment>
<dbReference type="SUPFAM" id="SSF53383">
    <property type="entry name" value="PLP-dependent transferases"/>
    <property type="match status" value="1"/>
</dbReference>
<comment type="caution">
    <text evidence="6">The sequence shown here is derived from an EMBL/GenBank/DDBJ whole genome shotgun (WGS) entry which is preliminary data.</text>
</comment>
<comment type="subunit">
    <text evidence="5">Homodimer.</text>
</comment>
<evidence type="ECO:0000313" key="7">
    <source>
        <dbReference type="Proteomes" id="UP000321558"/>
    </source>
</evidence>
<dbReference type="STRING" id="582851.GCA_900162665_02699"/>
<feature type="binding site" evidence="5">
    <location>
        <begin position="219"/>
        <end position="222"/>
    </location>
    <ligand>
        <name>pyridoxal 5'-phosphate</name>
        <dbReference type="ChEBI" id="CHEBI:597326"/>
    </ligand>
</feature>
<organism evidence="6 7">
    <name type="scientific">Oceanobacillus sojae</name>
    <dbReference type="NCBI Taxonomy" id="582851"/>
    <lineage>
        <taxon>Bacteria</taxon>
        <taxon>Bacillati</taxon>
        <taxon>Bacillota</taxon>
        <taxon>Bacilli</taxon>
        <taxon>Bacillales</taxon>
        <taxon>Bacillaceae</taxon>
        <taxon>Oceanobacillus</taxon>
    </lineage>
</organism>
<comment type="subcellular location">
    <subcellularLocation>
        <location evidence="5">Cytoplasm</location>
    </subcellularLocation>
</comment>
<dbReference type="GO" id="GO:0042802">
    <property type="term" value="F:identical protein binding"/>
    <property type="evidence" value="ECO:0007669"/>
    <property type="project" value="TreeGrafter"/>
</dbReference>
<dbReference type="EC" id="2.6.1.11" evidence="5"/>
<dbReference type="GO" id="GO:0030170">
    <property type="term" value="F:pyridoxal phosphate binding"/>
    <property type="evidence" value="ECO:0007669"/>
    <property type="project" value="InterPro"/>
</dbReference>
<dbReference type="PANTHER" id="PTHR11986">
    <property type="entry name" value="AMINOTRANSFERASE CLASS III"/>
    <property type="match status" value="1"/>
</dbReference>
<keyword evidence="3 5" id="KW-0808">Transferase</keyword>
<dbReference type="GO" id="GO:0006526">
    <property type="term" value="P:L-arginine biosynthetic process"/>
    <property type="evidence" value="ECO:0007669"/>
    <property type="project" value="UniProtKB-UniRule"/>
</dbReference>
<keyword evidence="2 5" id="KW-0028">Amino-acid biosynthesis</keyword>
<evidence type="ECO:0000256" key="5">
    <source>
        <dbReference type="HAMAP-Rule" id="MF_01107"/>
    </source>
</evidence>
<feature type="binding site" evidence="5">
    <location>
        <position position="137"/>
    </location>
    <ligand>
        <name>N(2)-acetyl-L-ornithine</name>
        <dbReference type="ChEBI" id="CHEBI:57805"/>
    </ligand>
</feature>
<accession>A0A511ZE62</accession>
<dbReference type="InterPro" id="IPR015421">
    <property type="entry name" value="PyrdxlP-dep_Trfase_major"/>
</dbReference>
<dbReference type="RefSeq" id="WP_147208237.1">
    <property type="nucleotide sequence ID" value="NZ_BJYM01000002.1"/>
</dbReference>
<feature type="binding site" evidence="5">
    <location>
        <begin position="101"/>
        <end position="102"/>
    </location>
    <ligand>
        <name>pyridoxal 5'-phosphate</name>
        <dbReference type="ChEBI" id="CHEBI:597326"/>
    </ligand>
</feature>
<comment type="pathway">
    <text evidence="5">Amino-acid biosynthesis; L-arginine biosynthesis; N(2)-acetyl-L-ornithine from L-glutamate: step 4/4.</text>
</comment>
<protein>
    <recommendedName>
        <fullName evidence="5">Acetylornithine aminotransferase</fullName>
        <shortName evidence="5">ACOAT</shortName>
        <ecNumber evidence="5">2.6.1.11</ecNumber>
    </recommendedName>
</protein>
<sequence length="397" mass="43152">MSSTMTTSALMKNYQRLPITILKGKGSYVWGDQGVKYLDYTSGIATCSLGHVPDYVQEKISEQLENLWHVSNLYRIPQQEALAEKLASLSCFDQAFFCNSGAEANEAAIKLAKKYAKDHQKPERTEIVTFSNSFHGRTGSTMAATAQTKIHNGFTPLTPGFTYLPFNQQEAIEQIDADKTAGVLLELVQGEGGVHPADVQWVKTLYAYCKEADILFMVDEIQTGIGRTGSLFAYEQYEIEPDAITLAKGLGSGFPIGALLAKNKAAESFSPGTHGSTFGGNPLAATAGLATLEQITDTNFLEGLQEKSLLLTEALTKLAETNSLIKAVRGKGFLIGLEVENKAGVWVEKLREKQILVLTAGENVVRILPPLTTEKEELFTFIGVITAIAADLEEKGE</sequence>
<name>A0A511ZE62_9BACI</name>
<keyword evidence="4 5" id="KW-0663">Pyridoxal phosphate</keyword>
<feature type="modified residue" description="N6-(pyridoxal phosphate)lysine" evidence="5">
    <location>
        <position position="248"/>
    </location>
</feature>
<dbReference type="InterPro" id="IPR005814">
    <property type="entry name" value="Aminotrans_3"/>
</dbReference>
<evidence type="ECO:0000313" key="6">
    <source>
        <dbReference type="EMBL" id="GEN85729.1"/>
    </source>
</evidence>
<dbReference type="InterPro" id="IPR004636">
    <property type="entry name" value="AcOrn/SuccOrn_fam"/>
</dbReference>
<dbReference type="OrthoDB" id="9807885at2"/>
<dbReference type="InterPro" id="IPR015424">
    <property type="entry name" value="PyrdxlP-dep_Trfase"/>
</dbReference>
<dbReference type="AlphaFoldDB" id="A0A511ZE62"/>
<dbReference type="PROSITE" id="PS00600">
    <property type="entry name" value="AA_TRANSFER_CLASS_3"/>
    <property type="match status" value="1"/>
</dbReference>
<evidence type="ECO:0000256" key="3">
    <source>
        <dbReference type="ARBA" id="ARBA00022679"/>
    </source>
</evidence>
<gene>
    <name evidence="5" type="primary">argD</name>
    <name evidence="6" type="ORF">OSO01_04680</name>
</gene>
<keyword evidence="1 5" id="KW-0032">Aminotransferase</keyword>
<keyword evidence="7" id="KW-1185">Reference proteome</keyword>
<dbReference type="HAMAP" id="MF_01107">
    <property type="entry name" value="ArgD_aminotrans_3"/>
    <property type="match status" value="1"/>
</dbReference>
<dbReference type="UniPathway" id="UPA00068">
    <property type="reaction ID" value="UER00109"/>
</dbReference>